<proteinExistence type="predicted"/>
<name>A0A2P2NNW6_RHIMU</name>
<dbReference type="EMBL" id="GGEC01063692">
    <property type="protein sequence ID" value="MBX44176.1"/>
    <property type="molecule type" value="Transcribed_RNA"/>
</dbReference>
<sequence>MFHLSPKLNHVVWCIINFIVLPSKSNMKIYISVPLNFILLCV</sequence>
<dbReference type="AlphaFoldDB" id="A0A2P2NNW6"/>
<accession>A0A2P2NNW6</accession>
<protein>
    <submittedName>
        <fullName evidence="1">Uncharacterized protein</fullName>
    </submittedName>
</protein>
<reference evidence="1" key="1">
    <citation type="submission" date="2018-02" db="EMBL/GenBank/DDBJ databases">
        <title>Rhizophora mucronata_Transcriptome.</title>
        <authorList>
            <person name="Meera S.P."/>
            <person name="Sreeshan A."/>
            <person name="Augustine A."/>
        </authorList>
    </citation>
    <scope>NUCLEOTIDE SEQUENCE</scope>
    <source>
        <tissue evidence="1">Leaf</tissue>
    </source>
</reference>
<organism evidence="1">
    <name type="scientific">Rhizophora mucronata</name>
    <name type="common">Asiatic mangrove</name>
    <dbReference type="NCBI Taxonomy" id="61149"/>
    <lineage>
        <taxon>Eukaryota</taxon>
        <taxon>Viridiplantae</taxon>
        <taxon>Streptophyta</taxon>
        <taxon>Embryophyta</taxon>
        <taxon>Tracheophyta</taxon>
        <taxon>Spermatophyta</taxon>
        <taxon>Magnoliopsida</taxon>
        <taxon>eudicotyledons</taxon>
        <taxon>Gunneridae</taxon>
        <taxon>Pentapetalae</taxon>
        <taxon>rosids</taxon>
        <taxon>fabids</taxon>
        <taxon>Malpighiales</taxon>
        <taxon>Rhizophoraceae</taxon>
        <taxon>Rhizophora</taxon>
    </lineage>
</organism>
<evidence type="ECO:0000313" key="1">
    <source>
        <dbReference type="EMBL" id="MBX44176.1"/>
    </source>
</evidence>